<dbReference type="InterPro" id="IPR036259">
    <property type="entry name" value="MFS_trans_sf"/>
</dbReference>
<dbReference type="PANTHER" id="PTHR23514">
    <property type="entry name" value="BYPASS OF STOP CODON PROTEIN 6"/>
    <property type="match status" value="1"/>
</dbReference>
<feature type="transmembrane region" description="Helical" evidence="5">
    <location>
        <begin position="145"/>
        <end position="165"/>
    </location>
</feature>
<dbReference type="AlphaFoldDB" id="A0A250IFA3"/>
<dbReference type="SUPFAM" id="SSF103473">
    <property type="entry name" value="MFS general substrate transporter"/>
    <property type="match status" value="1"/>
</dbReference>
<gene>
    <name evidence="6" type="ORF">MEBOL_003276</name>
</gene>
<feature type="transmembrane region" description="Helical" evidence="5">
    <location>
        <begin position="328"/>
        <end position="347"/>
    </location>
</feature>
<dbReference type="GO" id="GO:0022857">
    <property type="term" value="F:transmembrane transporter activity"/>
    <property type="evidence" value="ECO:0007669"/>
    <property type="project" value="InterPro"/>
</dbReference>
<feature type="transmembrane region" description="Helical" evidence="5">
    <location>
        <begin position="86"/>
        <end position="112"/>
    </location>
</feature>
<feature type="transmembrane region" description="Helical" evidence="5">
    <location>
        <begin position="276"/>
        <end position="294"/>
    </location>
</feature>
<feature type="transmembrane region" description="Helical" evidence="5">
    <location>
        <begin position="245"/>
        <end position="264"/>
    </location>
</feature>
<evidence type="ECO:0000256" key="3">
    <source>
        <dbReference type="ARBA" id="ARBA00022989"/>
    </source>
</evidence>
<dbReference type="RefSeq" id="WP_095978348.1">
    <property type="nucleotide sequence ID" value="NZ_CP022163.1"/>
</dbReference>
<evidence type="ECO:0000256" key="1">
    <source>
        <dbReference type="ARBA" id="ARBA00004141"/>
    </source>
</evidence>
<dbReference type="PANTHER" id="PTHR23514:SF13">
    <property type="entry name" value="INNER MEMBRANE PROTEIN YBJJ"/>
    <property type="match status" value="1"/>
</dbReference>
<feature type="transmembrane region" description="Helical" evidence="5">
    <location>
        <begin position="17"/>
        <end position="37"/>
    </location>
</feature>
<dbReference type="GO" id="GO:0016020">
    <property type="term" value="C:membrane"/>
    <property type="evidence" value="ECO:0007669"/>
    <property type="project" value="UniProtKB-SubCell"/>
</dbReference>
<feature type="transmembrane region" description="Helical" evidence="5">
    <location>
        <begin position="210"/>
        <end position="233"/>
    </location>
</feature>
<protein>
    <submittedName>
        <fullName evidence="6">MFS transporter</fullName>
    </submittedName>
</protein>
<feature type="transmembrane region" description="Helical" evidence="5">
    <location>
        <begin position="359"/>
        <end position="379"/>
    </location>
</feature>
<evidence type="ECO:0000256" key="4">
    <source>
        <dbReference type="ARBA" id="ARBA00023136"/>
    </source>
</evidence>
<dbReference type="Gene3D" id="1.20.1250.20">
    <property type="entry name" value="MFS general substrate transporter like domains"/>
    <property type="match status" value="2"/>
</dbReference>
<evidence type="ECO:0000256" key="5">
    <source>
        <dbReference type="SAM" id="Phobius"/>
    </source>
</evidence>
<evidence type="ECO:0000313" key="6">
    <source>
        <dbReference type="EMBL" id="ATB29821.1"/>
    </source>
</evidence>
<keyword evidence="2 5" id="KW-0812">Transmembrane</keyword>
<dbReference type="EMBL" id="CP022163">
    <property type="protein sequence ID" value="ATB29821.1"/>
    <property type="molecule type" value="Genomic_DNA"/>
</dbReference>
<dbReference type="Pfam" id="PF07690">
    <property type="entry name" value="MFS_1"/>
    <property type="match status" value="1"/>
</dbReference>
<sequence length="384" mass="39687">MIHPDTVVGHPRHVHRLAVGTLFFLQGLCFASWASRIPSIQQRLGLTEAALGLALLALPAGSMTSLAFSGWLVARRGSAQVVLGALVLYAGLLVGIGAVGSLGALVGVLYLFGMAGNLVNISVNTQAVGVEALYGRSVMASFHGLWSLAGFVAAAVGSAMMGWRVAPLPHFVGTLGVVLAALAASARFILPDEPGRHPAVRVLSLPDRSLWGLGVMAFCCMICEGAMFDWSGVYFQRVVHAERDWVGSGYAVFMGAMATGRFLADGLTRRLGLQRVFQVSGGLIAVGLMTAVLLPRLPTALLGFLMVGCGVSSVVPLVYGAAGRSKTIPAGVALAAVSTIGFLGFLLGPPLIGLMAEAVSLRGSFTLVACMGLGVALIGSRKAF</sequence>
<reference evidence="6 7" key="1">
    <citation type="submission" date="2017-06" db="EMBL/GenBank/DDBJ databases">
        <authorList>
            <person name="Kim H.J."/>
            <person name="Triplett B.A."/>
        </authorList>
    </citation>
    <scope>NUCLEOTIDE SEQUENCE [LARGE SCALE GENOMIC DNA]</scope>
    <source>
        <strain evidence="6 7">DSM 14713</strain>
    </source>
</reference>
<keyword evidence="3 5" id="KW-1133">Transmembrane helix</keyword>
<keyword evidence="7" id="KW-1185">Reference proteome</keyword>
<proteinExistence type="predicted"/>
<dbReference type="InterPro" id="IPR011701">
    <property type="entry name" value="MFS"/>
</dbReference>
<organism evidence="6 7">
    <name type="scientific">Melittangium boletus DSM 14713</name>
    <dbReference type="NCBI Taxonomy" id="1294270"/>
    <lineage>
        <taxon>Bacteria</taxon>
        <taxon>Pseudomonadati</taxon>
        <taxon>Myxococcota</taxon>
        <taxon>Myxococcia</taxon>
        <taxon>Myxococcales</taxon>
        <taxon>Cystobacterineae</taxon>
        <taxon>Archangiaceae</taxon>
        <taxon>Melittangium</taxon>
    </lineage>
</organism>
<comment type="subcellular location">
    <subcellularLocation>
        <location evidence="1">Membrane</location>
        <topology evidence="1">Multi-pass membrane protein</topology>
    </subcellularLocation>
</comment>
<accession>A0A250IFA3</accession>
<feature type="transmembrane region" description="Helical" evidence="5">
    <location>
        <begin position="171"/>
        <end position="190"/>
    </location>
</feature>
<evidence type="ECO:0000256" key="2">
    <source>
        <dbReference type="ARBA" id="ARBA00022692"/>
    </source>
</evidence>
<dbReference type="KEGG" id="mbd:MEBOL_003276"/>
<dbReference type="Proteomes" id="UP000217289">
    <property type="component" value="Chromosome"/>
</dbReference>
<evidence type="ECO:0000313" key="7">
    <source>
        <dbReference type="Proteomes" id="UP000217289"/>
    </source>
</evidence>
<keyword evidence="4 5" id="KW-0472">Membrane</keyword>
<dbReference type="InterPro" id="IPR051788">
    <property type="entry name" value="MFS_Transporter"/>
</dbReference>
<feature type="transmembrane region" description="Helical" evidence="5">
    <location>
        <begin position="49"/>
        <end position="74"/>
    </location>
</feature>
<dbReference type="OrthoDB" id="9810941at2"/>
<feature type="transmembrane region" description="Helical" evidence="5">
    <location>
        <begin position="300"/>
        <end position="321"/>
    </location>
</feature>
<dbReference type="CDD" id="cd17393">
    <property type="entry name" value="MFS_MosC_like"/>
    <property type="match status" value="1"/>
</dbReference>
<name>A0A250IFA3_9BACT</name>